<evidence type="ECO:0000256" key="2">
    <source>
        <dbReference type="ARBA" id="ARBA00022741"/>
    </source>
</evidence>
<dbReference type="InterPro" id="IPR014721">
    <property type="entry name" value="Ribsml_uS5_D2-typ_fold_subgr"/>
</dbReference>
<dbReference type="PANTHER" id="PTHR32039">
    <property type="entry name" value="MAGNESIUM-CHELATASE SUBUNIT CHLI"/>
    <property type="match status" value="1"/>
</dbReference>
<sequence>MFSRVLSAVTAGLEARLIWVEADVSQGLPGFSVIGDVNVQVREAEIRVRTALKNSGISLPPRRITVNLAPAGIRKEGTAFDLPMAAAVLASCGELPSGAPESCLVLGELGLDGSLGPVPGILPMVHLAREEGVRRCVVPWENVPEALLAEGMDVIGVRNLQEFLQVCRGKCPRPFSAAGGGAFRIPGKKEGSEGEGSKETGWEEDCDFSELRGQEGLKRAALLAAAGFHNLLLIGPPGSGKTMIARRLPTILPRMTREESLEVTRIYSVAGLLPEGDPLIRRRPFRAPHHSLSPQALAGGGRIPRPGEVTLAHRGVLFLDELPEMARRNLELLRQPLEERKILISRQGGSYSFPADFLFAAAMNPCPCGFYPDMSRCTCTDSQVLRYQRKLSQPLLDRIDICGEALPVSYRELMGDGEKGMDSAGMRALVEEARKIQARRYAGEGILFNSQLSPAQIKKYCRATPRGEKLLELAFGEMGLSPRACHRIRRVARTAADLEGSEVIEARHMGEAISLRSLDKKYWRGI</sequence>
<dbReference type="PANTHER" id="PTHR32039:SF7">
    <property type="entry name" value="COMPETENCE PROTEIN COMM"/>
    <property type="match status" value="1"/>
</dbReference>
<dbReference type="InterPro" id="IPR004482">
    <property type="entry name" value="Mg_chelat-rel"/>
</dbReference>
<evidence type="ECO:0000259" key="5">
    <source>
        <dbReference type="SMART" id="SM00382"/>
    </source>
</evidence>
<dbReference type="InterPro" id="IPR020568">
    <property type="entry name" value="Ribosomal_Su5_D2-typ_SF"/>
</dbReference>
<dbReference type="SMART" id="SM00382">
    <property type="entry name" value="AAA"/>
    <property type="match status" value="1"/>
</dbReference>
<feature type="compositionally biased region" description="Basic and acidic residues" evidence="4">
    <location>
        <begin position="187"/>
        <end position="201"/>
    </location>
</feature>
<dbReference type="SUPFAM" id="SSF54211">
    <property type="entry name" value="Ribosomal protein S5 domain 2-like"/>
    <property type="match status" value="1"/>
</dbReference>
<dbReference type="InterPro" id="IPR003593">
    <property type="entry name" value="AAA+_ATPase"/>
</dbReference>
<evidence type="ECO:0000256" key="1">
    <source>
        <dbReference type="ARBA" id="ARBA00006354"/>
    </source>
</evidence>
<feature type="region of interest" description="Disordered" evidence="4">
    <location>
        <begin position="182"/>
        <end position="201"/>
    </location>
</feature>
<dbReference type="GO" id="GO:0003677">
    <property type="term" value="F:DNA binding"/>
    <property type="evidence" value="ECO:0007669"/>
    <property type="project" value="InterPro"/>
</dbReference>
<organism evidence="6 7">
    <name type="scientific">Candidatus Egerieimonas intestinavium</name>
    <dbReference type="NCBI Taxonomy" id="2840777"/>
    <lineage>
        <taxon>Bacteria</taxon>
        <taxon>Bacillati</taxon>
        <taxon>Bacillota</taxon>
        <taxon>Clostridia</taxon>
        <taxon>Lachnospirales</taxon>
        <taxon>Lachnospiraceae</taxon>
        <taxon>Lachnospiraceae incertae sedis</taxon>
        <taxon>Candidatus Egerieimonas</taxon>
    </lineage>
</organism>
<gene>
    <name evidence="6" type="ORF">IAB98_09350</name>
</gene>
<comment type="similarity">
    <text evidence="1">Belongs to the Mg-chelatase subunits D/I family. ComM subfamily.</text>
</comment>
<dbReference type="Pfam" id="PF13541">
    <property type="entry name" value="ChlI"/>
    <property type="match status" value="1"/>
</dbReference>
<evidence type="ECO:0000313" key="6">
    <source>
        <dbReference type="EMBL" id="HIR93608.1"/>
    </source>
</evidence>
<evidence type="ECO:0000256" key="3">
    <source>
        <dbReference type="ARBA" id="ARBA00022840"/>
    </source>
</evidence>
<dbReference type="Pfam" id="PF13335">
    <property type="entry name" value="Mg_chelatase_C"/>
    <property type="match status" value="1"/>
</dbReference>
<feature type="domain" description="AAA+ ATPase" evidence="5">
    <location>
        <begin position="227"/>
        <end position="494"/>
    </location>
</feature>
<dbReference type="InterPro" id="IPR025158">
    <property type="entry name" value="Mg_chelat-rel_C"/>
</dbReference>
<dbReference type="GO" id="GO:0005524">
    <property type="term" value="F:ATP binding"/>
    <property type="evidence" value="ECO:0007669"/>
    <property type="project" value="UniProtKB-KW"/>
</dbReference>
<dbReference type="Pfam" id="PF01078">
    <property type="entry name" value="Mg_chelatase"/>
    <property type="match status" value="1"/>
</dbReference>
<evidence type="ECO:0000313" key="7">
    <source>
        <dbReference type="Proteomes" id="UP000886841"/>
    </source>
</evidence>
<dbReference type="InterPro" id="IPR001208">
    <property type="entry name" value="MCM_dom"/>
</dbReference>
<keyword evidence="2" id="KW-0547">Nucleotide-binding</keyword>
<dbReference type="EMBL" id="DVHU01000082">
    <property type="protein sequence ID" value="HIR93608.1"/>
    <property type="molecule type" value="Genomic_DNA"/>
</dbReference>
<protein>
    <submittedName>
        <fullName evidence="6">YifB family Mg chelatase-like AAA ATPase</fullName>
    </submittedName>
</protein>
<reference evidence="6" key="2">
    <citation type="journal article" date="2021" name="PeerJ">
        <title>Extensive microbial diversity within the chicken gut microbiome revealed by metagenomics and culture.</title>
        <authorList>
            <person name="Gilroy R."/>
            <person name="Ravi A."/>
            <person name="Getino M."/>
            <person name="Pursley I."/>
            <person name="Horton D.L."/>
            <person name="Alikhan N.F."/>
            <person name="Baker D."/>
            <person name="Gharbi K."/>
            <person name="Hall N."/>
            <person name="Watson M."/>
            <person name="Adriaenssens E.M."/>
            <person name="Foster-Nyarko E."/>
            <person name="Jarju S."/>
            <person name="Secka A."/>
            <person name="Antonio M."/>
            <person name="Oren A."/>
            <person name="Chaudhuri R.R."/>
            <person name="La Ragione R."/>
            <person name="Hildebrand F."/>
            <person name="Pallen M.J."/>
        </authorList>
    </citation>
    <scope>NUCLEOTIDE SEQUENCE</scope>
    <source>
        <strain evidence="6">ChiSxjej1B13-7041</strain>
    </source>
</reference>
<dbReference type="PRINTS" id="PR01657">
    <property type="entry name" value="MCMFAMILY"/>
</dbReference>
<dbReference type="InterPro" id="IPR000523">
    <property type="entry name" value="Mg_chelatse_chII-like_cat_dom"/>
</dbReference>
<reference evidence="6" key="1">
    <citation type="submission" date="2020-10" db="EMBL/GenBank/DDBJ databases">
        <authorList>
            <person name="Gilroy R."/>
        </authorList>
    </citation>
    <scope>NUCLEOTIDE SEQUENCE</scope>
    <source>
        <strain evidence="6">ChiSxjej1B13-7041</strain>
    </source>
</reference>
<dbReference type="SUPFAM" id="SSF52540">
    <property type="entry name" value="P-loop containing nucleoside triphosphate hydrolases"/>
    <property type="match status" value="1"/>
</dbReference>
<dbReference type="InterPro" id="IPR045006">
    <property type="entry name" value="CHLI-like"/>
</dbReference>
<dbReference type="Proteomes" id="UP000886841">
    <property type="component" value="Unassembled WGS sequence"/>
</dbReference>
<dbReference type="Gene3D" id="3.30.230.10">
    <property type="match status" value="1"/>
</dbReference>
<dbReference type="AlphaFoldDB" id="A0A9D1EKK5"/>
<dbReference type="InterPro" id="IPR027417">
    <property type="entry name" value="P-loop_NTPase"/>
</dbReference>
<dbReference type="NCBIfam" id="TIGR00368">
    <property type="entry name" value="YifB family Mg chelatase-like AAA ATPase"/>
    <property type="match status" value="1"/>
</dbReference>
<name>A0A9D1EKK5_9FIRM</name>
<dbReference type="Gene3D" id="3.40.50.300">
    <property type="entry name" value="P-loop containing nucleotide triphosphate hydrolases"/>
    <property type="match status" value="1"/>
</dbReference>
<evidence type="ECO:0000256" key="4">
    <source>
        <dbReference type="SAM" id="MobiDB-lite"/>
    </source>
</evidence>
<keyword evidence="3" id="KW-0067">ATP-binding</keyword>
<proteinExistence type="inferred from homology"/>
<comment type="caution">
    <text evidence="6">The sequence shown here is derived from an EMBL/GenBank/DDBJ whole genome shotgun (WGS) entry which is preliminary data.</text>
</comment>
<accession>A0A9D1EKK5</accession>